<dbReference type="RefSeq" id="WP_091828390.1">
    <property type="nucleotide sequence ID" value="NZ_FNZK01000001.1"/>
</dbReference>
<dbReference type="InterPro" id="IPR011004">
    <property type="entry name" value="Trimer_LpxA-like_sf"/>
</dbReference>
<dbReference type="EMBL" id="FNZK01000001">
    <property type="protein sequence ID" value="SEI82613.1"/>
    <property type="molecule type" value="Genomic_DNA"/>
</dbReference>
<gene>
    <name evidence="7" type="primary">lpxD</name>
    <name evidence="9" type="ORF">SAMN05660742_101161</name>
</gene>
<keyword evidence="6 7" id="KW-0012">Acyltransferase</keyword>
<keyword evidence="3 7" id="KW-0808">Transferase</keyword>
<dbReference type="Pfam" id="PF00132">
    <property type="entry name" value="Hexapep"/>
    <property type="match status" value="3"/>
</dbReference>
<comment type="similarity">
    <text evidence="7">Belongs to the transferase hexapeptide repeat family. LpxD subfamily.</text>
</comment>
<accession>A0A1H6TRC5</accession>
<keyword evidence="10" id="KW-1185">Reference proteome</keyword>
<dbReference type="Gene3D" id="3.40.1390.10">
    <property type="entry name" value="MurE/MurF, N-terminal domain"/>
    <property type="match status" value="1"/>
</dbReference>
<keyword evidence="1 7" id="KW-0444">Lipid biosynthesis</keyword>
<dbReference type="Gene3D" id="2.160.10.10">
    <property type="entry name" value="Hexapeptide repeat proteins"/>
    <property type="match status" value="1"/>
</dbReference>
<dbReference type="PANTHER" id="PTHR43378">
    <property type="entry name" value="UDP-3-O-ACYLGLUCOSAMINE N-ACYLTRANSFERASE"/>
    <property type="match status" value="1"/>
</dbReference>
<dbReference type="InterPro" id="IPR007691">
    <property type="entry name" value="LpxD"/>
</dbReference>
<evidence type="ECO:0000256" key="1">
    <source>
        <dbReference type="ARBA" id="ARBA00022516"/>
    </source>
</evidence>
<dbReference type="CDD" id="cd03352">
    <property type="entry name" value="LbH_LpxD"/>
    <property type="match status" value="1"/>
</dbReference>
<evidence type="ECO:0000256" key="7">
    <source>
        <dbReference type="HAMAP-Rule" id="MF_00523"/>
    </source>
</evidence>
<dbReference type="Pfam" id="PF04613">
    <property type="entry name" value="LpxD"/>
    <property type="match status" value="1"/>
</dbReference>
<dbReference type="InterPro" id="IPR020573">
    <property type="entry name" value="UDP_GlcNAc_AcTrfase_non-rep"/>
</dbReference>
<dbReference type="HAMAP" id="MF_00523">
    <property type="entry name" value="LpxD"/>
    <property type="match status" value="1"/>
</dbReference>
<comment type="subunit">
    <text evidence="7">Homotrimer.</text>
</comment>
<dbReference type="PANTHER" id="PTHR43378:SF2">
    <property type="entry name" value="UDP-3-O-ACYLGLUCOSAMINE N-ACYLTRANSFERASE 1, MITOCHONDRIAL-RELATED"/>
    <property type="match status" value="1"/>
</dbReference>
<feature type="active site" description="Proton acceptor" evidence="7">
    <location>
        <position position="236"/>
    </location>
</feature>
<keyword evidence="4 7" id="KW-0677">Repeat</keyword>
<dbReference type="UniPathway" id="UPA00973"/>
<dbReference type="InterPro" id="IPR001451">
    <property type="entry name" value="Hexapep"/>
</dbReference>
<dbReference type="GO" id="GO:0016410">
    <property type="term" value="F:N-acyltransferase activity"/>
    <property type="evidence" value="ECO:0007669"/>
    <property type="project" value="InterPro"/>
</dbReference>
<sequence>MEKTLAEIAHIVNGKIIGSGNITITGVTNIALAGEHDITFAVEPHLQEAENCNAGAVLLPNTITDFAKTAICVEEPRAAFTKLLEVFNPPLTIRRGISEQAFVGQDVKLGENVSIMPFAVVDDHAIIGNNVILYPHTYIGQHVKIGDESLLYSNVTIREFCQIGKRVIIHSSTVIGADGFGYITKDGKHSKVPQVGNVRIEDDVEIGAHVGIDRATTGSTIIGQGTKIDNLVHIGHNCEIGANNLIVAQTGIAGSTIVGRNVTFGGQTGCVGHIHIGDNTVLAARSGPISDIPANVFYAGFPARPHQEWLRNQVASKRLPEMMKTIRDLEKRLKKLEQDKC</sequence>
<dbReference type="SUPFAM" id="SSF51161">
    <property type="entry name" value="Trimeric LpxA-like enzymes"/>
    <property type="match status" value="1"/>
</dbReference>
<evidence type="ECO:0000256" key="4">
    <source>
        <dbReference type="ARBA" id="ARBA00022737"/>
    </source>
</evidence>
<dbReference type="STRING" id="84035.SAMN05660742_101161"/>
<evidence type="ECO:0000259" key="8">
    <source>
        <dbReference type="Pfam" id="PF04613"/>
    </source>
</evidence>
<comment type="catalytic activity">
    <reaction evidence="7">
        <text>a UDP-3-O-[(3R)-3-hydroxyacyl]-alpha-D-glucosamine + a (3R)-hydroxyacyl-[ACP] = a UDP-2-N,3-O-bis[(3R)-3-hydroxyacyl]-alpha-D-glucosamine + holo-[ACP] + H(+)</text>
        <dbReference type="Rhea" id="RHEA:53836"/>
        <dbReference type="Rhea" id="RHEA-COMP:9685"/>
        <dbReference type="Rhea" id="RHEA-COMP:9945"/>
        <dbReference type="ChEBI" id="CHEBI:15378"/>
        <dbReference type="ChEBI" id="CHEBI:64479"/>
        <dbReference type="ChEBI" id="CHEBI:78827"/>
        <dbReference type="ChEBI" id="CHEBI:137740"/>
        <dbReference type="ChEBI" id="CHEBI:137748"/>
        <dbReference type="EC" id="2.3.1.191"/>
    </reaction>
</comment>
<evidence type="ECO:0000313" key="10">
    <source>
        <dbReference type="Proteomes" id="UP000199662"/>
    </source>
</evidence>
<comment type="function">
    <text evidence="7">Catalyzes the N-acylation of UDP-3-O-acylglucosamine using 3-hydroxyacyl-ACP as the acyl donor. Is involved in the biosynthesis of lipid A, a phosphorylated glycolipid that anchors the lipopolysaccharide to the outer membrane of the cell.</text>
</comment>
<evidence type="ECO:0000256" key="3">
    <source>
        <dbReference type="ARBA" id="ARBA00022679"/>
    </source>
</evidence>
<proteinExistence type="inferred from homology"/>
<dbReference type="NCBIfam" id="NF002060">
    <property type="entry name" value="PRK00892.1"/>
    <property type="match status" value="1"/>
</dbReference>
<name>A0A1H6TRC5_9FIRM</name>
<dbReference type="AlphaFoldDB" id="A0A1H6TRC5"/>
<evidence type="ECO:0000256" key="5">
    <source>
        <dbReference type="ARBA" id="ARBA00023098"/>
    </source>
</evidence>
<dbReference type="EC" id="2.3.1.191" evidence="7"/>
<protein>
    <recommendedName>
        <fullName evidence="7">UDP-3-O-acylglucosamine N-acyltransferase</fullName>
        <ecNumber evidence="7">2.3.1.191</ecNumber>
    </recommendedName>
</protein>
<dbReference type="NCBIfam" id="TIGR01853">
    <property type="entry name" value="lipid_A_lpxD"/>
    <property type="match status" value="1"/>
</dbReference>
<keyword evidence="2 7" id="KW-0441">Lipid A biosynthesis</keyword>
<dbReference type="GO" id="GO:0009245">
    <property type="term" value="P:lipid A biosynthetic process"/>
    <property type="evidence" value="ECO:0007669"/>
    <property type="project" value="UniProtKB-UniRule"/>
</dbReference>
<keyword evidence="5 7" id="KW-0443">Lipid metabolism</keyword>
<feature type="domain" description="UDP-3-O-[3-hydroxymyristoyl] glucosamine N-acyltransferase non-repeat region" evidence="8">
    <location>
        <begin position="21"/>
        <end position="85"/>
    </location>
</feature>
<dbReference type="Pfam" id="PF14602">
    <property type="entry name" value="Hexapep_2"/>
    <property type="match status" value="1"/>
</dbReference>
<dbReference type="Proteomes" id="UP000199662">
    <property type="component" value="Unassembled WGS sequence"/>
</dbReference>
<organism evidence="9 10">
    <name type="scientific">Propionispira arboris</name>
    <dbReference type="NCBI Taxonomy" id="84035"/>
    <lineage>
        <taxon>Bacteria</taxon>
        <taxon>Bacillati</taxon>
        <taxon>Bacillota</taxon>
        <taxon>Negativicutes</taxon>
        <taxon>Selenomonadales</taxon>
        <taxon>Selenomonadaceae</taxon>
        <taxon>Propionispira</taxon>
    </lineage>
</organism>
<evidence type="ECO:0000256" key="2">
    <source>
        <dbReference type="ARBA" id="ARBA00022556"/>
    </source>
</evidence>
<comment type="pathway">
    <text evidence="7">Bacterial outer membrane biogenesis; LPS lipid A biosynthesis.</text>
</comment>
<evidence type="ECO:0000313" key="9">
    <source>
        <dbReference type="EMBL" id="SEI82613.1"/>
    </source>
</evidence>
<dbReference type="GO" id="GO:0103118">
    <property type="term" value="F:UDP-3-O-[(3R)-3-hydroxyacyl]-glucosamine N-acyltransferase activity"/>
    <property type="evidence" value="ECO:0007669"/>
    <property type="project" value="UniProtKB-EC"/>
</dbReference>
<evidence type="ECO:0000256" key="6">
    <source>
        <dbReference type="ARBA" id="ARBA00023315"/>
    </source>
</evidence>
<reference evidence="9 10" key="1">
    <citation type="submission" date="2016-10" db="EMBL/GenBank/DDBJ databases">
        <authorList>
            <person name="de Groot N.N."/>
        </authorList>
    </citation>
    <scope>NUCLEOTIDE SEQUENCE [LARGE SCALE GENOMIC DNA]</scope>
    <source>
        <strain evidence="9 10">DSM 2179</strain>
    </source>
</reference>
<dbReference type="GO" id="GO:0016020">
    <property type="term" value="C:membrane"/>
    <property type="evidence" value="ECO:0007669"/>
    <property type="project" value="GOC"/>
</dbReference>